<dbReference type="KEGG" id="vg:64948114"/>
<dbReference type="EMBL" id="MK279857">
    <property type="protein sequence ID" value="AZS08273.1"/>
    <property type="molecule type" value="Genomic_DNA"/>
</dbReference>
<organism evidence="1 2">
    <name type="scientific">Mycobacterium phage IronMan</name>
    <dbReference type="NCBI Taxonomy" id="2499042"/>
    <lineage>
        <taxon>Viruses</taxon>
        <taxon>Duplodnaviria</taxon>
        <taxon>Heunggongvirae</taxon>
        <taxon>Uroviricota</taxon>
        <taxon>Caudoviricetes</taxon>
        <taxon>Pukovnikvirus</taxon>
        <taxon>Pukovnikvirus ironman</taxon>
    </lineage>
</organism>
<name>A0A3S9UD93_9CAUD</name>
<evidence type="ECO:0000313" key="2">
    <source>
        <dbReference type="Proteomes" id="UP000287856"/>
    </source>
</evidence>
<accession>A0A3S9UD93</accession>
<dbReference type="Proteomes" id="UP000287856">
    <property type="component" value="Segment"/>
</dbReference>
<gene>
    <name evidence="1" type="primary">72</name>
    <name evidence="1" type="ORF">PBI_IRONMAN_72</name>
</gene>
<evidence type="ECO:0000313" key="1">
    <source>
        <dbReference type="EMBL" id="AZS08273.1"/>
    </source>
</evidence>
<protein>
    <submittedName>
        <fullName evidence="1">Uncharacterized protein</fullName>
    </submittedName>
</protein>
<keyword evidence="2" id="KW-1185">Reference proteome</keyword>
<dbReference type="GeneID" id="64948114"/>
<proteinExistence type="predicted"/>
<dbReference type="InterPro" id="IPR035405">
    <property type="entry name" value="GP70"/>
</dbReference>
<reference evidence="1 2" key="1">
    <citation type="submission" date="2018-12" db="EMBL/GenBank/DDBJ databases">
        <authorList>
            <person name="Stoner T.H."/>
            <person name="Garlena R.A."/>
            <person name="Russell D.A."/>
            <person name="Pope W.H."/>
            <person name="Jacobs-Sera D."/>
            <person name="Hatfull G.F."/>
        </authorList>
    </citation>
    <scope>NUCLEOTIDE SEQUENCE [LARGE SCALE GENOMIC DNA]</scope>
</reference>
<dbReference type="RefSeq" id="YP_010064255.1">
    <property type="nucleotide sequence ID" value="NC_054814.1"/>
</dbReference>
<dbReference type="Pfam" id="PF17429">
    <property type="entry name" value="GP70"/>
    <property type="match status" value="1"/>
</dbReference>
<sequence>MPLAHVAAAAPLAHFIQQFAGAVYSHPEMVAYRPGWVWAAKCKAWMVDDPSQIVTILAVYRSILVTDLKPMYRPVTNLVCNAEAIDVLAQGVRDDDTRLMHGRGEFKVMRLRPADYTPSPMCPSLEEIRRVAQSEAERLVRL</sequence>